<dbReference type="InterPro" id="IPR029052">
    <property type="entry name" value="Metallo-depent_PP-like"/>
</dbReference>
<comment type="caution">
    <text evidence="3">The sequence shown here is derived from an EMBL/GenBank/DDBJ whole genome shotgun (WGS) entry which is preliminary data.</text>
</comment>
<keyword evidence="1" id="KW-0812">Transmembrane</keyword>
<evidence type="ECO:0000313" key="3">
    <source>
        <dbReference type="EMBL" id="MBB3106438.1"/>
    </source>
</evidence>
<feature type="transmembrane region" description="Helical" evidence="1">
    <location>
        <begin position="114"/>
        <end position="135"/>
    </location>
</feature>
<dbReference type="GO" id="GO:0016787">
    <property type="term" value="F:hydrolase activity"/>
    <property type="evidence" value="ECO:0007669"/>
    <property type="project" value="InterPro"/>
</dbReference>
<evidence type="ECO:0000259" key="2">
    <source>
        <dbReference type="Pfam" id="PF00149"/>
    </source>
</evidence>
<dbReference type="EMBL" id="JACHXL010000002">
    <property type="protein sequence ID" value="MBB3106438.1"/>
    <property type="molecule type" value="Genomic_DNA"/>
</dbReference>
<name>A0A839TBB2_9GAMM</name>
<accession>A0A839TBB2</accession>
<dbReference type="Gene3D" id="3.60.21.10">
    <property type="match status" value="1"/>
</dbReference>
<keyword evidence="4" id="KW-1185">Reference proteome</keyword>
<feature type="domain" description="Calcineurin-like phosphoesterase" evidence="2">
    <location>
        <begin position="151"/>
        <end position="318"/>
    </location>
</feature>
<sequence>MRYAFIITIIVLLQLFSFGAALSLEWWLQPWSNPALHTVPWIMVFAITNSLLLLTVIKLFANSYRWISAWMLVMHFMMLTALSTSLLYAGLWLLSELSSSALYYSEILAIGLRIFALLFFIGLFIHSLYSAYVPVVRELSIKINKPLNNPLRIVVASDLHLGRLFGNKAIARLHVLINRHQADILLMPGDIMDDNTQAFTDYNMAKDLAKLVTSLPYGIYATLGNHDLYGHEQPISVALQDAGVQLLNDDVTCLSHQGQRIWLLGRFDNHKRQRVATTELLDQANTTEPVILLDHRPSDIMAHSQLPIDLQVSGHTHNGQVFPANFIVNAINRLGYGYEQIGTGHFVVSSGYGFWGIPFRLGSRSEIWLITLTSKDNS</sequence>
<feature type="transmembrane region" description="Helical" evidence="1">
    <location>
        <begin position="72"/>
        <end position="94"/>
    </location>
</feature>
<evidence type="ECO:0000256" key="1">
    <source>
        <dbReference type="SAM" id="Phobius"/>
    </source>
</evidence>
<dbReference type="CDD" id="cd07385">
    <property type="entry name" value="MPP_YkuE_C"/>
    <property type="match status" value="1"/>
</dbReference>
<dbReference type="InterPro" id="IPR004843">
    <property type="entry name" value="Calcineurin-like_PHP"/>
</dbReference>
<dbReference type="Proteomes" id="UP000588111">
    <property type="component" value="Unassembled WGS sequence"/>
</dbReference>
<gene>
    <name evidence="3" type="ORF">FHS24_000939</name>
</gene>
<dbReference type="InterPro" id="IPR051158">
    <property type="entry name" value="Metallophosphoesterase_sf"/>
</dbReference>
<feature type="transmembrane region" description="Helical" evidence="1">
    <location>
        <begin position="39"/>
        <end position="60"/>
    </location>
</feature>
<keyword evidence="1" id="KW-1133">Transmembrane helix</keyword>
<dbReference type="Pfam" id="PF00149">
    <property type="entry name" value="Metallophos"/>
    <property type="match status" value="1"/>
</dbReference>
<dbReference type="SUPFAM" id="SSF56300">
    <property type="entry name" value="Metallo-dependent phosphatases"/>
    <property type="match status" value="1"/>
</dbReference>
<organism evidence="3 4">
    <name type="scientific">Psychrobacter luti</name>
    <dbReference type="NCBI Taxonomy" id="198481"/>
    <lineage>
        <taxon>Bacteria</taxon>
        <taxon>Pseudomonadati</taxon>
        <taxon>Pseudomonadota</taxon>
        <taxon>Gammaproteobacteria</taxon>
        <taxon>Moraxellales</taxon>
        <taxon>Moraxellaceae</taxon>
        <taxon>Psychrobacter</taxon>
    </lineage>
</organism>
<protein>
    <recommendedName>
        <fullName evidence="2">Calcineurin-like phosphoesterase domain-containing protein</fullName>
    </recommendedName>
</protein>
<dbReference type="PANTHER" id="PTHR31302">
    <property type="entry name" value="TRANSMEMBRANE PROTEIN WITH METALLOPHOSPHOESTERASE DOMAIN-RELATED"/>
    <property type="match status" value="1"/>
</dbReference>
<evidence type="ECO:0000313" key="4">
    <source>
        <dbReference type="Proteomes" id="UP000588111"/>
    </source>
</evidence>
<keyword evidence="1" id="KW-0472">Membrane</keyword>
<proteinExistence type="predicted"/>
<dbReference type="PANTHER" id="PTHR31302:SF0">
    <property type="entry name" value="TRANSMEMBRANE PROTEIN WITH METALLOPHOSPHOESTERASE DOMAIN"/>
    <property type="match status" value="1"/>
</dbReference>
<dbReference type="AlphaFoldDB" id="A0A839TBB2"/>
<reference evidence="3 4" key="1">
    <citation type="submission" date="2020-08" db="EMBL/GenBank/DDBJ databases">
        <title>Genomic Encyclopedia of Type Strains, Phase III (KMG-III): the genomes of soil and plant-associated and newly described type strains.</title>
        <authorList>
            <person name="Whitman W."/>
        </authorList>
    </citation>
    <scope>NUCLEOTIDE SEQUENCE [LARGE SCALE GENOMIC DNA]</scope>
    <source>
        <strain evidence="3 4">CECT 5885</strain>
    </source>
</reference>
<dbReference type="RefSeq" id="WP_183619243.1">
    <property type="nucleotide sequence ID" value="NZ_CAJHAH010000001.1"/>
</dbReference>